<comment type="caution">
    <text evidence="1">The sequence shown here is derived from an EMBL/GenBank/DDBJ whole genome shotgun (WGS) entry which is preliminary data.</text>
</comment>
<sequence>MSGWFYAGVVFFCFTTENAEMVEGSLKINSMVKIPYIRSKVTLPINKTKNPAKSRVHLYLKKI</sequence>
<evidence type="ECO:0000313" key="2">
    <source>
        <dbReference type="Proteomes" id="UP000244956"/>
    </source>
</evidence>
<accession>A0A2U2B9E0</accession>
<proteinExistence type="predicted"/>
<protein>
    <submittedName>
        <fullName evidence="1">Uncharacterized protein</fullName>
    </submittedName>
</protein>
<organism evidence="1 2">
    <name type="scientific">Marinilabilia rubra</name>
    <dbReference type="NCBI Taxonomy" id="2162893"/>
    <lineage>
        <taxon>Bacteria</taxon>
        <taxon>Pseudomonadati</taxon>
        <taxon>Bacteroidota</taxon>
        <taxon>Bacteroidia</taxon>
        <taxon>Marinilabiliales</taxon>
        <taxon>Marinilabiliaceae</taxon>
        <taxon>Marinilabilia</taxon>
    </lineage>
</organism>
<dbReference type="AlphaFoldDB" id="A0A2U2B9E0"/>
<dbReference type="EMBL" id="QEWP01000006">
    <property type="protein sequence ID" value="PWD99685.1"/>
    <property type="molecule type" value="Genomic_DNA"/>
</dbReference>
<reference evidence="1 2" key="1">
    <citation type="submission" date="2018-05" db="EMBL/GenBank/DDBJ databases">
        <title>Marinilabilia rubrum sp. nov., isolated from saltern sediment.</title>
        <authorList>
            <person name="Zhang R."/>
        </authorList>
    </citation>
    <scope>NUCLEOTIDE SEQUENCE [LARGE SCALE GENOMIC DNA]</scope>
    <source>
        <strain evidence="1 2">WTE16</strain>
    </source>
</reference>
<evidence type="ECO:0000313" key="1">
    <source>
        <dbReference type="EMBL" id="PWD99685.1"/>
    </source>
</evidence>
<gene>
    <name evidence="1" type="ORF">DDZ16_09580</name>
</gene>
<keyword evidence="2" id="KW-1185">Reference proteome</keyword>
<name>A0A2U2B9E0_9BACT</name>
<dbReference type="Proteomes" id="UP000244956">
    <property type="component" value="Unassembled WGS sequence"/>
</dbReference>